<comment type="caution">
    <text evidence="3">The sequence shown here is derived from an EMBL/GenBank/DDBJ whole genome shotgun (WGS) entry which is preliminary data.</text>
</comment>
<evidence type="ECO:0000259" key="2">
    <source>
        <dbReference type="Pfam" id="PF12937"/>
    </source>
</evidence>
<keyword evidence="4" id="KW-1185">Reference proteome</keyword>
<keyword evidence="1" id="KW-0812">Transmembrane</keyword>
<proteinExistence type="predicted"/>
<feature type="domain" description="F-box" evidence="2">
    <location>
        <begin position="11"/>
        <end position="74"/>
    </location>
</feature>
<dbReference type="EMBL" id="JAWWNJ010000097">
    <property type="protein sequence ID" value="KAK6996466.1"/>
    <property type="molecule type" value="Genomic_DNA"/>
</dbReference>
<name>A0AAV9ZZK8_9AGAR</name>
<dbReference type="Gene3D" id="1.20.1280.50">
    <property type="match status" value="1"/>
</dbReference>
<accession>A0AAV9ZZK8</accession>
<evidence type="ECO:0000313" key="3">
    <source>
        <dbReference type="EMBL" id="KAK6996466.1"/>
    </source>
</evidence>
<gene>
    <name evidence="3" type="ORF">R3P38DRAFT_3628190</name>
</gene>
<protein>
    <recommendedName>
        <fullName evidence="2">F-box domain-containing protein</fullName>
    </recommendedName>
</protein>
<keyword evidence="1" id="KW-1133">Transmembrane helix</keyword>
<keyword evidence="1" id="KW-0472">Membrane</keyword>
<dbReference type="AlphaFoldDB" id="A0AAV9ZZK8"/>
<evidence type="ECO:0000313" key="4">
    <source>
        <dbReference type="Proteomes" id="UP001362999"/>
    </source>
</evidence>
<sequence>MTVTAASAQGIGSLPTELIYLIFSFAHALTIVATRKQRSYFEKPALPVLSSVMRVCVLWYDIARSLPELWTHILILDWSRRTVNMIDMFVERSEDLPLHIFLTMYGNQSWTPNAVGEFRFMWNKVFSVIGRAASLHIRTTHHGYMKQDISFPPAPLLESLMIHLTGEGEPISKRAGAGKLARAGMVPDFLPVPVVGQLRQPASESRRS</sequence>
<evidence type="ECO:0000256" key="1">
    <source>
        <dbReference type="SAM" id="Phobius"/>
    </source>
</evidence>
<feature type="transmembrane region" description="Helical" evidence="1">
    <location>
        <begin position="18"/>
        <end position="34"/>
    </location>
</feature>
<dbReference type="InterPro" id="IPR001810">
    <property type="entry name" value="F-box_dom"/>
</dbReference>
<dbReference type="Pfam" id="PF12937">
    <property type="entry name" value="F-box-like"/>
    <property type="match status" value="1"/>
</dbReference>
<organism evidence="3 4">
    <name type="scientific">Favolaschia claudopus</name>
    <dbReference type="NCBI Taxonomy" id="2862362"/>
    <lineage>
        <taxon>Eukaryota</taxon>
        <taxon>Fungi</taxon>
        <taxon>Dikarya</taxon>
        <taxon>Basidiomycota</taxon>
        <taxon>Agaricomycotina</taxon>
        <taxon>Agaricomycetes</taxon>
        <taxon>Agaricomycetidae</taxon>
        <taxon>Agaricales</taxon>
        <taxon>Marasmiineae</taxon>
        <taxon>Mycenaceae</taxon>
        <taxon>Favolaschia</taxon>
    </lineage>
</organism>
<dbReference type="Proteomes" id="UP001362999">
    <property type="component" value="Unassembled WGS sequence"/>
</dbReference>
<reference evidence="3 4" key="1">
    <citation type="journal article" date="2024" name="J Genomics">
        <title>Draft genome sequencing and assembly of Favolaschia claudopus CIRM-BRFM 2984 isolated from oak limbs.</title>
        <authorList>
            <person name="Navarro D."/>
            <person name="Drula E."/>
            <person name="Chaduli D."/>
            <person name="Cazenave R."/>
            <person name="Ahrendt S."/>
            <person name="Wang J."/>
            <person name="Lipzen A."/>
            <person name="Daum C."/>
            <person name="Barry K."/>
            <person name="Grigoriev I.V."/>
            <person name="Favel A."/>
            <person name="Rosso M.N."/>
            <person name="Martin F."/>
        </authorList>
    </citation>
    <scope>NUCLEOTIDE SEQUENCE [LARGE SCALE GENOMIC DNA]</scope>
    <source>
        <strain evidence="3 4">CIRM-BRFM 2984</strain>
    </source>
</reference>